<dbReference type="AlphaFoldDB" id="A0A835XPK2"/>
<dbReference type="PANTHER" id="PTHR45856">
    <property type="entry name" value="ALPHA/BETA-HYDROLASES SUPERFAMILY PROTEIN"/>
    <property type="match status" value="1"/>
</dbReference>
<dbReference type="CDD" id="cd00519">
    <property type="entry name" value="Lipase_3"/>
    <property type="match status" value="1"/>
</dbReference>
<dbReference type="InterPro" id="IPR029058">
    <property type="entry name" value="AB_hydrolase_fold"/>
</dbReference>
<dbReference type="Pfam" id="PF01764">
    <property type="entry name" value="Lipase_3"/>
    <property type="match status" value="1"/>
</dbReference>
<organism evidence="3 4">
    <name type="scientific">Edaphochlamys debaryana</name>
    <dbReference type="NCBI Taxonomy" id="47281"/>
    <lineage>
        <taxon>Eukaryota</taxon>
        <taxon>Viridiplantae</taxon>
        <taxon>Chlorophyta</taxon>
        <taxon>core chlorophytes</taxon>
        <taxon>Chlorophyceae</taxon>
        <taxon>CS clade</taxon>
        <taxon>Chlamydomonadales</taxon>
        <taxon>Chlamydomonadales incertae sedis</taxon>
        <taxon>Edaphochlamys</taxon>
    </lineage>
</organism>
<dbReference type="GO" id="GO:0006629">
    <property type="term" value="P:lipid metabolic process"/>
    <property type="evidence" value="ECO:0007669"/>
    <property type="project" value="InterPro"/>
</dbReference>
<accession>A0A835XPK2</accession>
<evidence type="ECO:0000313" key="3">
    <source>
        <dbReference type="EMBL" id="KAG2485961.1"/>
    </source>
</evidence>
<protein>
    <recommendedName>
        <fullName evidence="2">Fungal lipase-type domain-containing protein</fullName>
    </recommendedName>
</protein>
<feature type="chain" id="PRO_5032923310" description="Fungal lipase-type domain-containing protein" evidence="1">
    <location>
        <begin position="19"/>
        <end position="448"/>
    </location>
</feature>
<keyword evidence="1" id="KW-0732">Signal</keyword>
<name>A0A835XPK2_9CHLO</name>
<evidence type="ECO:0000313" key="4">
    <source>
        <dbReference type="Proteomes" id="UP000612055"/>
    </source>
</evidence>
<evidence type="ECO:0000256" key="1">
    <source>
        <dbReference type="SAM" id="SignalP"/>
    </source>
</evidence>
<dbReference type="EMBL" id="JAEHOE010000120">
    <property type="protein sequence ID" value="KAG2485961.1"/>
    <property type="molecule type" value="Genomic_DNA"/>
</dbReference>
<feature type="domain" description="Fungal lipase-type" evidence="2">
    <location>
        <begin position="137"/>
        <end position="288"/>
    </location>
</feature>
<gene>
    <name evidence="3" type="ORF">HYH03_015404</name>
</gene>
<dbReference type="Gene3D" id="3.40.50.1820">
    <property type="entry name" value="alpha/beta hydrolase"/>
    <property type="match status" value="1"/>
</dbReference>
<keyword evidence="4" id="KW-1185">Reference proteome</keyword>
<dbReference type="PANTHER" id="PTHR45856:SF23">
    <property type="entry name" value="FUNGAL LIPASE-LIKE DOMAIN-CONTAINING PROTEIN"/>
    <property type="match status" value="1"/>
</dbReference>
<dbReference type="InterPro" id="IPR002921">
    <property type="entry name" value="Fungal_lipase-type"/>
</dbReference>
<dbReference type="SUPFAM" id="SSF53474">
    <property type="entry name" value="alpha/beta-Hydrolases"/>
    <property type="match status" value="1"/>
</dbReference>
<comment type="caution">
    <text evidence="3">The sequence shown here is derived from an EMBL/GenBank/DDBJ whole genome shotgun (WGS) entry which is preliminary data.</text>
</comment>
<dbReference type="InterPro" id="IPR051218">
    <property type="entry name" value="Sec_MonoDiacylglyc_Lipase"/>
</dbReference>
<evidence type="ECO:0000259" key="2">
    <source>
        <dbReference type="Pfam" id="PF01764"/>
    </source>
</evidence>
<reference evidence="3" key="1">
    <citation type="journal article" date="2020" name="bioRxiv">
        <title>Comparative genomics of Chlamydomonas.</title>
        <authorList>
            <person name="Craig R.J."/>
            <person name="Hasan A.R."/>
            <person name="Ness R.W."/>
            <person name="Keightley P.D."/>
        </authorList>
    </citation>
    <scope>NUCLEOTIDE SEQUENCE</scope>
    <source>
        <strain evidence="3">CCAP 11/70</strain>
    </source>
</reference>
<dbReference type="OrthoDB" id="535837at2759"/>
<dbReference type="Proteomes" id="UP000612055">
    <property type="component" value="Unassembled WGS sequence"/>
</dbReference>
<sequence length="448" mass="45590">MSHFALAALLLLAAGAAAVPDAAAGSASATPREAVLLSAAQGLLLKAAPAAFTDGAWDPDHPSRPSTTYVAGLLAKDVYYKHVVHPDIRPAARRDFGVFAALFCRSMAALGADDCEASQGAQALVWATVRAGPSVLLAVRGSNSPINWITDVSSLHTTRVADFGGGAAGTKVAAGFYKVFTANRAAMEAGVRRAMTAAAAAAEGGAAAAAQEGGAGGARLWVLGHSLGGAVALMAGAYLDRNAGISATGIITFGCPRVGDSTWEAAYRLHDVTQRLENAGDPVPSLPLGPAWRHVGSAVPIARCSGDTLGSAPAPDRAAAEAADAAAAQALAALEEVQRGGRRGVEGSRRRLLRGDAATSFAGPGSALSLFDDEGREAAAAAAAHEGGSVVEGAASLGFPFPFSLDDHYIQTYVHVMWSCLPEAQRDLVPGPDDVYGPQRPDQVPTWA</sequence>
<proteinExistence type="predicted"/>
<feature type="signal peptide" evidence="1">
    <location>
        <begin position="1"/>
        <end position="18"/>
    </location>
</feature>